<sequence>MWETGKRQYLLLTLIDAAAYDQIYQNVSEEVTYETFSTVPPILVPRRRKKELWDAFRHRVLCETAQQLATELPKLATSALPECDPSFRDLSLLQQFADVVRPVAVKSRLQKNR</sequence>
<protein>
    <submittedName>
        <fullName evidence="1 3">Uncharacterized protein</fullName>
    </submittedName>
</protein>
<name>A0A183ASX1_9TREM</name>
<evidence type="ECO:0000313" key="1">
    <source>
        <dbReference type="EMBL" id="VDP86415.1"/>
    </source>
</evidence>
<dbReference type="EMBL" id="UZAN01048417">
    <property type="protein sequence ID" value="VDP86415.1"/>
    <property type="molecule type" value="Genomic_DNA"/>
</dbReference>
<dbReference type="WBParaSite" id="ECPE_0001008801-mRNA-1">
    <property type="protein sequence ID" value="ECPE_0001008801-mRNA-1"/>
    <property type="gene ID" value="ECPE_0001008801"/>
</dbReference>
<dbReference type="AlphaFoldDB" id="A0A183ASX1"/>
<gene>
    <name evidence="1" type="ORF">ECPE_LOCUS10059</name>
</gene>
<reference evidence="3" key="1">
    <citation type="submission" date="2016-06" db="UniProtKB">
        <authorList>
            <consortium name="WormBaseParasite"/>
        </authorList>
    </citation>
    <scope>IDENTIFICATION</scope>
</reference>
<evidence type="ECO:0000313" key="3">
    <source>
        <dbReference type="WBParaSite" id="ECPE_0001008801-mRNA-1"/>
    </source>
</evidence>
<reference evidence="1 2" key="2">
    <citation type="submission" date="2018-11" db="EMBL/GenBank/DDBJ databases">
        <authorList>
            <consortium name="Pathogen Informatics"/>
        </authorList>
    </citation>
    <scope>NUCLEOTIDE SEQUENCE [LARGE SCALE GENOMIC DNA]</scope>
    <source>
        <strain evidence="1 2">Egypt</strain>
    </source>
</reference>
<accession>A0A183ASX1</accession>
<dbReference type="Proteomes" id="UP000272942">
    <property type="component" value="Unassembled WGS sequence"/>
</dbReference>
<proteinExistence type="predicted"/>
<evidence type="ECO:0000313" key="2">
    <source>
        <dbReference type="Proteomes" id="UP000272942"/>
    </source>
</evidence>
<organism evidence="3">
    <name type="scientific">Echinostoma caproni</name>
    <dbReference type="NCBI Taxonomy" id="27848"/>
    <lineage>
        <taxon>Eukaryota</taxon>
        <taxon>Metazoa</taxon>
        <taxon>Spiralia</taxon>
        <taxon>Lophotrochozoa</taxon>
        <taxon>Platyhelminthes</taxon>
        <taxon>Trematoda</taxon>
        <taxon>Digenea</taxon>
        <taxon>Plagiorchiida</taxon>
        <taxon>Echinostomata</taxon>
        <taxon>Echinostomatoidea</taxon>
        <taxon>Echinostomatidae</taxon>
        <taxon>Echinostoma</taxon>
    </lineage>
</organism>
<keyword evidence="2" id="KW-1185">Reference proteome</keyword>